<dbReference type="EMBL" id="CACTIH010001946">
    <property type="protein sequence ID" value="CAA2969627.1"/>
    <property type="molecule type" value="Genomic_DNA"/>
</dbReference>
<dbReference type="Proteomes" id="UP000594638">
    <property type="component" value="Unassembled WGS sequence"/>
</dbReference>
<reference evidence="1 2" key="1">
    <citation type="submission" date="2019-12" db="EMBL/GenBank/DDBJ databases">
        <authorList>
            <person name="Alioto T."/>
            <person name="Alioto T."/>
            <person name="Gomez Garrido J."/>
        </authorList>
    </citation>
    <scope>NUCLEOTIDE SEQUENCE [LARGE SCALE GENOMIC DNA]</scope>
</reference>
<keyword evidence="2" id="KW-1185">Reference proteome</keyword>
<name>A0A8S0QUW4_OLEEU</name>
<dbReference type="AlphaFoldDB" id="A0A8S0QUW4"/>
<dbReference type="Gramene" id="OE9A094373T1">
    <property type="protein sequence ID" value="OE9A094373C1"/>
    <property type="gene ID" value="OE9A094373"/>
</dbReference>
<sequence length="69" mass="7536">MVVSAASRRHKDGVKVGNIQHLDIEGLRGDGEASVVEIKLVERRMNVVLTDYEGTGANNNHDPIPPGRF</sequence>
<evidence type="ECO:0000313" key="1">
    <source>
        <dbReference type="EMBL" id="CAA2969627.1"/>
    </source>
</evidence>
<gene>
    <name evidence="1" type="ORF">OLEA9_A094373</name>
</gene>
<dbReference type="OrthoDB" id="693939at2759"/>
<proteinExistence type="predicted"/>
<protein>
    <submittedName>
        <fullName evidence="1">Uncharacterized protein</fullName>
    </submittedName>
</protein>
<comment type="caution">
    <text evidence="1">The sequence shown here is derived from an EMBL/GenBank/DDBJ whole genome shotgun (WGS) entry which is preliminary data.</text>
</comment>
<accession>A0A8S0QUW4</accession>
<organism evidence="1 2">
    <name type="scientific">Olea europaea subsp. europaea</name>
    <dbReference type="NCBI Taxonomy" id="158383"/>
    <lineage>
        <taxon>Eukaryota</taxon>
        <taxon>Viridiplantae</taxon>
        <taxon>Streptophyta</taxon>
        <taxon>Embryophyta</taxon>
        <taxon>Tracheophyta</taxon>
        <taxon>Spermatophyta</taxon>
        <taxon>Magnoliopsida</taxon>
        <taxon>eudicotyledons</taxon>
        <taxon>Gunneridae</taxon>
        <taxon>Pentapetalae</taxon>
        <taxon>asterids</taxon>
        <taxon>lamiids</taxon>
        <taxon>Lamiales</taxon>
        <taxon>Oleaceae</taxon>
        <taxon>Oleeae</taxon>
        <taxon>Olea</taxon>
    </lineage>
</organism>
<evidence type="ECO:0000313" key="2">
    <source>
        <dbReference type="Proteomes" id="UP000594638"/>
    </source>
</evidence>